<keyword evidence="1" id="KW-0805">Transcription regulation</keyword>
<dbReference type="PROSITE" id="PS50042">
    <property type="entry name" value="CNMP_BINDING_3"/>
    <property type="match status" value="1"/>
</dbReference>
<dbReference type="InterPro" id="IPR036390">
    <property type="entry name" value="WH_DNA-bd_sf"/>
</dbReference>
<dbReference type="SUPFAM" id="SSF46785">
    <property type="entry name" value="Winged helix' DNA-binding domain"/>
    <property type="match status" value="1"/>
</dbReference>
<dbReference type="CDD" id="cd00038">
    <property type="entry name" value="CAP_ED"/>
    <property type="match status" value="1"/>
</dbReference>
<evidence type="ECO:0000259" key="5">
    <source>
        <dbReference type="PROSITE" id="PS51063"/>
    </source>
</evidence>
<keyword evidence="2" id="KW-0238">DNA-binding</keyword>
<feature type="domain" description="HTH crp-type" evidence="5">
    <location>
        <begin position="141"/>
        <end position="214"/>
    </location>
</feature>
<protein>
    <recommendedName>
        <fullName evidence="8">Crp/Fnr family transcriptional regulator</fullName>
    </recommendedName>
</protein>
<dbReference type="Pfam" id="PF13545">
    <property type="entry name" value="HTH_Crp_2"/>
    <property type="match status" value="1"/>
</dbReference>
<dbReference type="EMBL" id="MFKF01000184">
    <property type="protein sequence ID" value="OGG51443.1"/>
    <property type="molecule type" value="Genomic_DNA"/>
</dbReference>
<dbReference type="GO" id="GO:0003677">
    <property type="term" value="F:DNA binding"/>
    <property type="evidence" value="ECO:0007669"/>
    <property type="project" value="UniProtKB-KW"/>
</dbReference>
<dbReference type="InterPro" id="IPR050397">
    <property type="entry name" value="Env_Response_Regulators"/>
</dbReference>
<proteinExistence type="predicted"/>
<dbReference type="PRINTS" id="PR00103">
    <property type="entry name" value="CAMPKINASE"/>
</dbReference>
<evidence type="ECO:0000313" key="7">
    <source>
        <dbReference type="Proteomes" id="UP000178606"/>
    </source>
</evidence>
<evidence type="ECO:0008006" key="8">
    <source>
        <dbReference type="Google" id="ProtNLM"/>
    </source>
</evidence>
<dbReference type="CDD" id="cd00092">
    <property type="entry name" value="HTH_CRP"/>
    <property type="match status" value="1"/>
</dbReference>
<dbReference type="GO" id="GO:0005829">
    <property type="term" value="C:cytosol"/>
    <property type="evidence" value="ECO:0007669"/>
    <property type="project" value="TreeGrafter"/>
</dbReference>
<dbReference type="SMART" id="SM00419">
    <property type="entry name" value="HTH_CRP"/>
    <property type="match status" value="1"/>
</dbReference>
<dbReference type="Gene3D" id="1.10.10.10">
    <property type="entry name" value="Winged helix-like DNA-binding domain superfamily/Winged helix DNA-binding domain"/>
    <property type="match status" value="1"/>
</dbReference>
<dbReference type="InterPro" id="IPR036388">
    <property type="entry name" value="WH-like_DNA-bd_sf"/>
</dbReference>
<dbReference type="PANTHER" id="PTHR24567">
    <property type="entry name" value="CRP FAMILY TRANSCRIPTIONAL REGULATORY PROTEIN"/>
    <property type="match status" value="1"/>
</dbReference>
<dbReference type="AlphaFoldDB" id="A0A1F6CQL6"/>
<evidence type="ECO:0000256" key="1">
    <source>
        <dbReference type="ARBA" id="ARBA00023015"/>
    </source>
</evidence>
<dbReference type="PANTHER" id="PTHR24567:SF74">
    <property type="entry name" value="HTH-TYPE TRANSCRIPTIONAL REGULATOR ARCR"/>
    <property type="match status" value="1"/>
</dbReference>
<keyword evidence="3" id="KW-0804">Transcription</keyword>
<evidence type="ECO:0000256" key="2">
    <source>
        <dbReference type="ARBA" id="ARBA00023125"/>
    </source>
</evidence>
<evidence type="ECO:0000256" key="3">
    <source>
        <dbReference type="ARBA" id="ARBA00023163"/>
    </source>
</evidence>
<dbReference type="InterPro" id="IPR014710">
    <property type="entry name" value="RmlC-like_jellyroll"/>
</dbReference>
<dbReference type="PRINTS" id="PR00034">
    <property type="entry name" value="HTHCRP"/>
</dbReference>
<dbReference type="PROSITE" id="PS51063">
    <property type="entry name" value="HTH_CRP_2"/>
    <property type="match status" value="1"/>
</dbReference>
<dbReference type="InterPro" id="IPR018490">
    <property type="entry name" value="cNMP-bd_dom_sf"/>
</dbReference>
<organism evidence="6 7">
    <name type="scientific">Handelsmanbacteria sp. (strain RIFCSPLOWO2_12_FULL_64_10)</name>
    <dbReference type="NCBI Taxonomy" id="1817868"/>
    <lineage>
        <taxon>Bacteria</taxon>
        <taxon>Candidatus Handelsmaniibacteriota</taxon>
    </lineage>
</organism>
<dbReference type="Pfam" id="PF00027">
    <property type="entry name" value="cNMP_binding"/>
    <property type="match status" value="1"/>
</dbReference>
<evidence type="ECO:0000313" key="6">
    <source>
        <dbReference type="EMBL" id="OGG51443.1"/>
    </source>
</evidence>
<accession>A0A1F6CQL6</accession>
<feature type="domain" description="Cyclic nucleotide-binding" evidence="4">
    <location>
        <begin position="7"/>
        <end position="127"/>
    </location>
</feature>
<dbReference type="GO" id="GO:0003700">
    <property type="term" value="F:DNA-binding transcription factor activity"/>
    <property type="evidence" value="ECO:0007669"/>
    <property type="project" value="TreeGrafter"/>
</dbReference>
<reference evidence="6 7" key="1">
    <citation type="journal article" date="2016" name="Nat. Commun.">
        <title>Thousands of microbial genomes shed light on interconnected biogeochemical processes in an aquifer system.</title>
        <authorList>
            <person name="Anantharaman K."/>
            <person name="Brown C.T."/>
            <person name="Hug L.A."/>
            <person name="Sharon I."/>
            <person name="Castelle C.J."/>
            <person name="Probst A.J."/>
            <person name="Thomas B.C."/>
            <person name="Singh A."/>
            <person name="Wilkins M.J."/>
            <person name="Karaoz U."/>
            <person name="Brodie E.L."/>
            <person name="Williams K.H."/>
            <person name="Hubbard S.S."/>
            <person name="Banfield J.F."/>
        </authorList>
    </citation>
    <scope>NUCLEOTIDE SEQUENCE [LARGE SCALE GENOMIC DNA]</scope>
    <source>
        <strain evidence="7">RIFCSPLOWO2_12_FULL_64_10</strain>
    </source>
</reference>
<dbReference type="InterPro" id="IPR012318">
    <property type="entry name" value="HTH_CRP"/>
</dbReference>
<comment type="caution">
    <text evidence="6">The sequence shown here is derived from an EMBL/GenBank/DDBJ whole genome shotgun (WGS) entry which is preliminary data.</text>
</comment>
<dbReference type="Gene3D" id="2.60.120.10">
    <property type="entry name" value="Jelly Rolls"/>
    <property type="match status" value="1"/>
</dbReference>
<dbReference type="SMART" id="SM00100">
    <property type="entry name" value="cNMP"/>
    <property type="match status" value="1"/>
</dbReference>
<evidence type="ECO:0000259" key="4">
    <source>
        <dbReference type="PROSITE" id="PS50042"/>
    </source>
</evidence>
<gene>
    <name evidence="6" type="ORF">A3F84_26620</name>
</gene>
<dbReference type="SUPFAM" id="SSF51206">
    <property type="entry name" value="cAMP-binding domain-like"/>
    <property type="match status" value="1"/>
</dbReference>
<sequence>MLKKVSLFEGLNDHELKALADTTLTRTFPKDNVIILAEDRGDTLFVIQSGRVKVSIVSEDGREVILSTLGEGDFFGDMSLLDGKPRSANVTATEETALLMLRRDDFIRLIQTIPQIAIKLLAVLAGRLRKTDRKIEGLALSDVTGRITQTLLQLAEDQGAYTGEGILIRNRPTHQELANMSGTTRETVSRVLKRLENQGYIAYRGRDLIILKDDLPQKDA</sequence>
<dbReference type="Proteomes" id="UP000178606">
    <property type="component" value="Unassembled WGS sequence"/>
</dbReference>
<dbReference type="InterPro" id="IPR000595">
    <property type="entry name" value="cNMP-bd_dom"/>
</dbReference>
<name>A0A1F6CQL6_HANXR</name>